<dbReference type="AlphaFoldDB" id="R4WRZ3"/>
<dbReference type="Pfam" id="PF00335">
    <property type="entry name" value="Tetraspanin"/>
    <property type="match status" value="1"/>
</dbReference>
<evidence type="ECO:0000256" key="3">
    <source>
        <dbReference type="ARBA" id="ARBA00022692"/>
    </source>
</evidence>
<reference evidence="8" key="1">
    <citation type="journal article" date="2013" name="PLoS ONE">
        <title>Gene expression in gut symbiotic organ of stinkbug affected by extracellular bacterial symbiont.</title>
        <authorList>
            <person name="Futahashi R."/>
            <person name="Tanaka K."/>
            <person name="Tanahashi M."/>
            <person name="Nikoh N."/>
            <person name="Kikuchi Y."/>
            <person name="Lee B.L."/>
            <person name="Fukatsu T."/>
        </authorList>
    </citation>
    <scope>NUCLEOTIDE SEQUENCE</scope>
    <source>
        <tissue evidence="8">Midgut</tissue>
    </source>
</reference>
<evidence type="ECO:0000256" key="6">
    <source>
        <dbReference type="PIRSR" id="PIRSR002419-1"/>
    </source>
</evidence>
<keyword evidence="4 7" id="KW-1133">Transmembrane helix</keyword>
<feature type="transmembrane region" description="Helical" evidence="7">
    <location>
        <begin position="191"/>
        <end position="213"/>
    </location>
</feature>
<dbReference type="Gene3D" id="1.10.1450.10">
    <property type="entry name" value="Tetraspanin"/>
    <property type="match status" value="1"/>
</dbReference>
<dbReference type="InterPro" id="IPR000301">
    <property type="entry name" value="Tetraspanin_animals"/>
</dbReference>
<dbReference type="PANTHER" id="PTHR19282:SF544">
    <property type="entry name" value="TETRASPANIN"/>
    <property type="match status" value="1"/>
</dbReference>
<dbReference type="EMBL" id="AK417472">
    <property type="protein sequence ID" value="BAN20687.1"/>
    <property type="molecule type" value="mRNA"/>
</dbReference>
<evidence type="ECO:0000256" key="5">
    <source>
        <dbReference type="ARBA" id="ARBA00023136"/>
    </source>
</evidence>
<feature type="transmembrane region" description="Helical" evidence="7">
    <location>
        <begin position="77"/>
        <end position="100"/>
    </location>
</feature>
<dbReference type="GO" id="GO:0005886">
    <property type="term" value="C:plasma membrane"/>
    <property type="evidence" value="ECO:0007669"/>
    <property type="project" value="TreeGrafter"/>
</dbReference>
<evidence type="ECO:0000256" key="4">
    <source>
        <dbReference type="ARBA" id="ARBA00022989"/>
    </source>
</evidence>
<evidence type="ECO:0000256" key="7">
    <source>
        <dbReference type="RuleBase" id="RU361218"/>
    </source>
</evidence>
<feature type="transmembrane region" description="Helical" evidence="7">
    <location>
        <begin position="47"/>
        <end position="70"/>
    </location>
</feature>
<dbReference type="PRINTS" id="PR00259">
    <property type="entry name" value="TMFOUR"/>
</dbReference>
<evidence type="ECO:0000313" key="8">
    <source>
        <dbReference type="EMBL" id="BAN20687.1"/>
    </source>
</evidence>
<dbReference type="PANTHER" id="PTHR19282">
    <property type="entry name" value="TETRASPANIN"/>
    <property type="match status" value="1"/>
</dbReference>
<sequence>MGFFSCTSKFILFFFNLIVVMLSAAILGIGIYAILNNKTYGGTLSTPAIIFIVIGCAITIVAFLGCWGAIQENRCYLHLYASILLVLLLILIAIGAAVIIRKDQTEASLLQFLGTVFDKGQSDDVTSKTLIDEIQSSFKCCGMDGPQEYIWNLKPIPASCCYGGNSCNAIDAYKDGCQQKVLNFLKYDLKLLGIFAIVVGVVELLGVVFAFILSTSIKRQNMRGHV</sequence>
<keyword evidence="3 7" id="KW-0812">Transmembrane</keyword>
<dbReference type="CDD" id="cd03127">
    <property type="entry name" value="tetraspanin_LEL"/>
    <property type="match status" value="1"/>
</dbReference>
<dbReference type="InterPro" id="IPR008952">
    <property type="entry name" value="Tetraspanin_EC2_sf"/>
</dbReference>
<dbReference type="PIRSF" id="PIRSF002419">
    <property type="entry name" value="Tetraspanin"/>
    <property type="match status" value="1"/>
</dbReference>
<proteinExistence type="evidence at transcript level"/>
<evidence type="ECO:0000256" key="2">
    <source>
        <dbReference type="ARBA" id="ARBA00006840"/>
    </source>
</evidence>
<keyword evidence="5 7" id="KW-0472">Membrane</keyword>
<organism evidence="8">
    <name type="scientific">Riptortus pedestris</name>
    <name type="common">Bean bug</name>
    <dbReference type="NCBI Taxonomy" id="329032"/>
    <lineage>
        <taxon>Eukaryota</taxon>
        <taxon>Metazoa</taxon>
        <taxon>Ecdysozoa</taxon>
        <taxon>Arthropoda</taxon>
        <taxon>Hexapoda</taxon>
        <taxon>Insecta</taxon>
        <taxon>Pterygota</taxon>
        <taxon>Neoptera</taxon>
        <taxon>Paraneoptera</taxon>
        <taxon>Hemiptera</taxon>
        <taxon>Heteroptera</taxon>
        <taxon>Panheteroptera</taxon>
        <taxon>Pentatomomorpha</taxon>
        <taxon>Coreoidea</taxon>
        <taxon>Alydidae</taxon>
        <taxon>Riptortus</taxon>
    </lineage>
</organism>
<feature type="disulfide bond" evidence="6">
    <location>
        <begin position="141"/>
        <end position="160"/>
    </location>
</feature>
<dbReference type="SUPFAM" id="SSF48652">
    <property type="entry name" value="Tetraspanin"/>
    <property type="match status" value="1"/>
</dbReference>
<feature type="transmembrane region" description="Helical" evidence="7">
    <location>
        <begin position="12"/>
        <end position="35"/>
    </location>
</feature>
<comment type="subcellular location">
    <subcellularLocation>
        <location evidence="1 7">Membrane</location>
        <topology evidence="1 7">Multi-pass membrane protein</topology>
    </subcellularLocation>
</comment>
<accession>R4WRZ3</accession>
<protein>
    <recommendedName>
        <fullName evidence="7">Tetraspanin</fullName>
    </recommendedName>
</protein>
<dbReference type="InterPro" id="IPR018499">
    <property type="entry name" value="Tetraspanin/Peripherin"/>
</dbReference>
<keyword evidence="6" id="KW-1015">Disulfide bond</keyword>
<feature type="disulfide bond" evidence="6">
    <location>
        <begin position="140"/>
        <end position="177"/>
    </location>
</feature>
<evidence type="ECO:0000256" key="1">
    <source>
        <dbReference type="ARBA" id="ARBA00004141"/>
    </source>
</evidence>
<comment type="similarity">
    <text evidence="2 7">Belongs to the tetraspanin (TM4SF) family.</text>
</comment>
<name>R4WRZ3_RIPPE</name>